<name>A0AAE1MD30_9FABA</name>
<dbReference type="Proteomes" id="UP001293593">
    <property type="component" value="Unassembled WGS sequence"/>
</dbReference>
<dbReference type="FunFam" id="2.40.10.230:FF:000002">
    <property type="entry name" value="H/ACA ribonucleoprotein complex non-core subunit NAF1"/>
    <property type="match status" value="1"/>
</dbReference>
<dbReference type="GO" id="GO:0005732">
    <property type="term" value="C:sno(s)RNA-containing ribonucleoprotein complex"/>
    <property type="evidence" value="ECO:0007669"/>
    <property type="project" value="InterPro"/>
</dbReference>
<dbReference type="GO" id="GO:0003723">
    <property type="term" value="F:RNA binding"/>
    <property type="evidence" value="ECO:0007669"/>
    <property type="project" value="UniProtKB-KW"/>
</dbReference>
<feature type="compositionally biased region" description="Pro residues" evidence="9">
    <location>
        <begin position="488"/>
        <end position="499"/>
    </location>
</feature>
<evidence type="ECO:0000256" key="9">
    <source>
        <dbReference type="SAM" id="MobiDB-lite"/>
    </source>
</evidence>
<comment type="similarity">
    <text evidence="2">Belongs to the NAF1 family.</text>
</comment>
<sequence>MADQESNGIGVADTFALVLEDCSFDGLDRSPVVSNDVRKVEERVERENLGISSCMVEQEMRNGAEAIAVESTRVLKVDGEACESLGVSGCNIEKGLGSINLDDGLHSSEQEMRNGAEPITVESTSTAKVDGEVRQKLGASSCNSNIEEGVGSISSVSGLGSSVIIGNNDGKSEIKMDESESESSESESDNPSSPTSASSGSSGDSDDCSTSGGSSDDDDSDEEEKMTKQIEVEAEEGEIEDSGGQELGDTAASDDEDAGEVSWSGINDEDDIAMEGPIRSKNELEDLPSVPPVNVTLEPHHQMLPVGVVLSIVGTQVIVEGTEKHDPLNDGSILWITETRTPLGLVDEIFGPVKNPYYTVRYNSENEIPKGVRVGTLISFVVEFADHVLNNKDLYKKGYDASGLNDEEVSDEAEFSDDEKEAEYRKMHKMMKRGMSDKNHGKQSKHKNNREMASRNSGPAAPPFPVPSSSTQNHEKFPPFSGIRPGPFMVPPFPPPNPGPNLSPNGVWTNGMSLMQPQTGLLPNGFLPNGISLFPGNGQNPYQLPMTGLPFQPPLPGTNTFAQPMFYPQGLLGAHPMNFGMNFPQIQASVNGGGQQGSSPYGMQRERNHNFQSGPDNLHAPNQIRPGGSANRGRRNFHQRGRKSWRPTK</sequence>
<comment type="caution">
    <text evidence="10">The sequence shown here is derived from an EMBL/GenBank/DDBJ whole genome shotgun (WGS) entry which is preliminary data.</text>
</comment>
<feature type="compositionally biased region" description="Acidic residues" evidence="9">
    <location>
        <begin position="215"/>
        <end position="224"/>
    </location>
</feature>
<evidence type="ECO:0000256" key="5">
    <source>
        <dbReference type="ARBA" id="ARBA00022552"/>
    </source>
</evidence>
<dbReference type="GO" id="GO:0000493">
    <property type="term" value="P:box H/ACA snoRNP assembly"/>
    <property type="evidence" value="ECO:0007669"/>
    <property type="project" value="InterPro"/>
</dbReference>
<keyword evidence="11" id="KW-1185">Reference proteome</keyword>
<evidence type="ECO:0000256" key="1">
    <source>
        <dbReference type="ARBA" id="ARBA00004123"/>
    </source>
</evidence>
<feature type="compositionally biased region" description="Acidic residues" evidence="9">
    <location>
        <begin position="179"/>
        <end position="188"/>
    </location>
</feature>
<organism evidence="10 11">
    <name type="scientific">Acacia crassicarpa</name>
    <name type="common">northern wattle</name>
    <dbReference type="NCBI Taxonomy" id="499986"/>
    <lineage>
        <taxon>Eukaryota</taxon>
        <taxon>Viridiplantae</taxon>
        <taxon>Streptophyta</taxon>
        <taxon>Embryophyta</taxon>
        <taxon>Tracheophyta</taxon>
        <taxon>Spermatophyta</taxon>
        <taxon>Magnoliopsida</taxon>
        <taxon>eudicotyledons</taxon>
        <taxon>Gunneridae</taxon>
        <taxon>Pentapetalae</taxon>
        <taxon>rosids</taxon>
        <taxon>fabids</taxon>
        <taxon>Fabales</taxon>
        <taxon>Fabaceae</taxon>
        <taxon>Caesalpinioideae</taxon>
        <taxon>mimosoid clade</taxon>
        <taxon>Acacieae</taxon>
        <taxon>Acacia</taxon>
    </lineage>
</organism>
<dbReference type="GO" id="GO:0005634">
    <property type="term" value="C:nucleus"/>
    <property type="evidence" value="ECO:0007669"/>
    <property type="project" value="UniProtKB-SubCell"/>
</dbReference>
<feature type="compositionally biased region" description="Acidic residues" evidence="9">
    <location>
        <begin position="232"/>
        <end position="243"/>
    </location>
</feature>
<dbReference type="InterPro" id="IPR007504">
    <property type="entry name" value="H/ACA_rnp_Gar1/Naf1"/>
</dbReference>
<accession>A0AAE1MD30</accession>
<proteinExistence type="inferred from homology"/>
<evidence type="ECO:0000313" key="11">
    <source>
        <dbReference type="Proteomes" id="UP001293593"/>
    </source>
</evidence>
<dbReference type="InterPro" id="IPR040309">
    <property type="entry name" value="Naf1"/>
</dbReference>
<dbReference type="InterPro" id="IPR038664">
    <property type="entry name" value="Gar1/Naf1_Cbf5-bd_sf"/>
</dbReference>
<dbReference type="Pfam" id="PF04410">
    <property type="entry name" value="Gar1"/>
    <property type="match status" value="1"/>
</dbReference>
<evidence type="ECO:0000256" key="4">
    <source>
        <dbReference type="ARBA" id="ARBA00022517"/>
    </source>
</evidence>
<dbReference type="InterPro" id="IPR009000">
    <property type="entry name" value="Transl_B-barrel_sf"/>
</dbReference>
<evidence type="ECO:0000256" key="8">
    <source>
        <dbReference type="ARBA" id="ARBA00023242"/>
    </source>
</evidence>
<protein>
    <recommendedName>
        <fullName evidence="3">H/ACA ribonucleoprotein complex non-core subunit NAF1</fullName>
    </recommendedName>
</protein>
<feature type="compositionally biased region" description="Low complexity" evidence="9">
    <location>
        <begin position="151"/>
        <end position="166"/>
    </location>
</feature>
<dbReference type="GO" id="GO:0001522">
    <property type="term" value="P:pseudouridine synthesis"/>
    <property type="evidence" value="ECO:0007669"/>
    <property type="project" value="InterPro"/>
</dbReference>
<keyword evidence="4" id="KW-0690">Ribosome biogenesis</keyword>
<feature type="compositionally biased region" description="Low complexity" evidence="9">
    <location>
        <begin position="189"/>
        <end position="214"/>
    </location>
</feature>
<evidence type="ECO:0000256" key="3">
    <source>
        <dbReference type="ARBA" id="ARBA00021438"/>
    </source>
</evidence>
<keyword evidence="5" id="KW-0698">rRNA processing</keyword>
<dbReference type="SUPFAM" id="SSF50447">
    <property type="entry name" value="Translation proteins"/>
    <property type="match status" value="1"/>
</dbReference>
<dbReference type="PANTHER" id="PTHR31633">
    <property type="entry name" value="H/ACA RIBONUCLEOPROTEIN COMPLEX NON-CORE SUBUNIT NAF1"/>
    <property type="match status" value="1"/>
</dbReference>
<dbReference type="GO" id="GO:0006364">
    <property type="term" value="P:rRNA processing"/>
    <property type="evidence" value="ECO:0007669"/>
    <property type="project" value="UniProtKB-KW"/>
</dbReference>
<evidence type="ECO:0000256" key="7">
    <source>
        <dbReference type="ARBA" id="ARBA00022884"/>
    </source>
</evidence>
<keyword evidence="8" id="KW-0539">Nucleus</keyword>
<feature type="region of interest" description="Disordered" evidence="9">
    <location>
        <begin position="151"/>
        <end position="263"/>
    </location>
</feature>
<evidence type="ECO:0000313" key="10">
    <source>
        <dbReference type="EMBL" id="KAK4255461.1"/>
    </source>
</evidence>
<dbReference type="AlphaFoldDB" id="A0AAE1MD30"/>
<feature type="region of interest" description="Disordered" evidence="9">
    <location>
        <begin position="588"/>
        <end position="649"/>
    </location>
</feature>
<feature type="region of interest" description="Disordered" evidence="9">
    <location>
        <begin position="431"/>
        <end position="499"/>
    </location>
</feature>
<evidence type="ECO:0000256" key="6">
    <source>
        <dbReference type="ARBA" id="ARBA00022553"/>
    </source>
</evidence>
<feature type="compositionally biased region" description="Basic residues" evidence="9">
    <location>
        <begin position="632"/>
        <end position="649"/>
    </location>
</feature>
<comment type="subcellular location">
    <subcellularLocation>
        <location evidence="1">Nucleus</location>
    </subcellularLocation>
</comment>
<keyword evidence="7" id="KW-0694">RNA-binding</keyword>
<dbReference type="PANTHER" id="PTHR31633:SF1">
    <property type="entry name" value="H_ACA RIBONUCLEOPROTEIN COMPLEX NON-CORE SUBUNIT NAF1"/>
    <property type="match status" value="1"/>
</dbReference>
<reference evidence="10" key="1">
    <citation type="submission" date="2023-10" db="EMBL/GenBank/DDBJ databases">
        <title>Chromosome-level genome of the transformable northern wattle, Acacia crassicarpa.</title>
        <authorList>
            <person name="Massaro I."/>
            <person name="Sinha N.R."/>
            <person name="Poethig S."/>
            <person name="Leichty A.R."/>
        </authorList>
    </citation>
    <scope>NUCLEOTIDE SEQUENCE</scope>
    <source>
        <strain evidence="10">Acra3RX</strain>
        <tissue evidence="10">Leaf</tissue>
    </source>
</reference>
<gene>
    <name evidence="10" type="ORF">QN277_008462</name>
</gene>
<dbReference type="Gene3D" id="2.40.10.230">
    <property type="entry name" value="Probable tRNA pseudouridine synthase domain"/>
    <property type="match status" value="1"/>
</dbReference>
<dbReference type="EMBL" id="JAWXYG010000013">
    <property type="protein sequence ID" value="KAK4255461.1"/>
    <property type="molecule type" value="Genomic_DNA"/>
</dbReference>
<evidence type="ECO:0000256" key="2">
    <source>
        <dbReference type="ARBA" id="ARBA00009801"/>
    </source>
</evidence>
<keyword evidence="6" id="KW-0597">Phosphoprotein</keyword>